<dbReference type="SMART" id="SM00387">
    <property type="entry name" value="HATPase_c"/>
    <property type="match status" value="1"/>
</dbReference>
<dbReference type="Proteomes" id="UP000824082">
    <property type="component" value="Unassembled WGS sequence"/>
</dbReference>
<comment type="subcellular location">
    <subcellularLocation>
        <location evidence="2">Cell membrane</location>
        <topology evidence="2">Multi-pass membrane protein</topology>
    </subcellularLocation>
</comment>
<keyword evidence="9" id="KW-0902">Two-component regulatory system</keyword>
<evidence type="ECO:0000256" key="8">
    <source>
        <dbReference type="ARBA" id="ARBA00022989"/>
    </source>
</evidence>
<dbReference type="Gene3D" id="3.30.565.10">
    <property type="entry name" value="Histidine kinase-like ATPase, C-terminal domain"/>
    <property type="match status" value="1"/>
</dbReference>
<evidence type="ECO:0000259" key="12">
    <source>
        <dbReference type="PROSITE" id="PS50109"/>
    </source>
</evidence>
<reference evidence="13" key="1">
    <citation type="submission" date="2020-10" db="EMBL/GenBank/DDBJ databases">
        <authorList>
            <person name="Gilroy R."/>
        </authorList>
    </citation>
    <scope>NUCLEOTIDE SEQUENCE</scope>
    <source>
        <strain evidence="13">4509</strain>
    </source>
</reference>
<dbReference type="PROSITE" id="PS50109">
    <property type="entry name" value="HIS_KIN"/>
    <property type="match status" value="1"/>
</dbReference>
<evidence type="ECO:0000256" key="4">
    <source>
        <dbReference type="ARBA" id="ARBA00022475"/>
    </source>
</evidence>
<keyword evidence="10 11" id="KW-0472">Membrane</keyword>
<dbReference type="SUPFAM" id="SSF55874">
    <property type="entry name" value="ATPase domain of HSP90 chaperone/DNA topoisomerase II/histidine kinase"/>
    <property type="match status" value="1"/>
</dbReference>
<evidence type="ECO:0000256" key="9">
    <source>
        <dbReference type="ARBA" id="ARBA00023012"/>
    </source>
</evidence>
<gene>
    <name evidence="13" type="ORF">IAD19_00640</name>
</gene>
<dbReference type="Pfam" id="PF02518">
    <property type="entry name" value="HATPase_c"/>
    <property type="match status" value="1"/>
</dbReference>
<keyword evidence="8 11" id="KW-1133">Transmembrane helix</keyword>
<dbReference type="InterPro" id="IPR036890">
    <property type="entry name" value="HATPase_C_sf"/>
</dbReference>
<evidence type="ECO:0000256" key="5">
    <source>
        <dbReference type="ARBA" id="ARBA00022679"/>
    </source>
</evidence>
<dbReference type="GO" id="GO:0005886">
    <property type="term" value="C:plasma membrane"/>
    <property type="evidence" value="ECO:0007669"/>
    <property type="project" value="UniProtKB-SubCell"/>
</dbReference>
<keyword evidence="4" id="KW-1003">Cell membrane</keyword>
<dbReference type="EC" id="2.7.13.3" evidence="3"/>
<name>A0A9D1INP9_9FIRM</name>
<dbReference type="PANTHER" id="PTHR45453">
    <property type="entry name" value="PHOSPHATE REGULON SENSOR PROTEIN PHOR"/>
    <property type="match status" value="1"/>
</dbReference>
<evidence type="ECO:0000256" key="6">
    <source>
        <dbReference type="ARBA" id="ARBA00022692"/>
    </source>
</evidence>
<protein>
    <recommendedName>
        <fullName evidence="3">histidine kinase</fullName>
        <ecNumber evidence="3">2.7.13.3</ecNumber>
    </recommendedName>
</protein>
<proteinExistence type="predicted"/>
<evidence type="ECO:0000256" key="3">
    <source>
        <dbReference type="ARBA" id="ARBA00012438"/>
    </source>
</evidence>
<dbReference type="GO" id="GO:0004721">
    <property type="term" value="F:phosphoprotein phosphatase activity"/>
    <property type="evidence" value="ECO:0007669"/>
    <property type="project" value="TreeGrafter"/>
</dbReference>
<keyword evidence="7 13" id="KW-0418">Kinase</keyword>
<dbReference type="EMBL" id="DVMX01000011">
    <property type="protein sequence ID" value="HIU41045.1"/>
    <property type="molecule type" value="Genomic_DNA"/>
</dbReference>
<feature type="domain" description="Histidine kinase" evidence="12">
    <location>
        <begin position="122"/>
        <end position="324"/>
    </location>
</feature>
<reference evidence="13" key="2">
    <citation type="journal article" date="2021" name="PeerJ">
        <title>Extensive microbial diversity within the chicken gut microbiome revealed by metagenomics and culture.</title>
        <authorList>
            <person name="Gilroy R."/>
            <person name="Ravi A."/>
            <person name="Getino M."/>
            <person name="Pursley I."/>
            <person name="Horton D.L."/>
            <person name="Alikhan N.F."/>
            <person name="Baker D."/>
            <person name="Gharbi K."/>
            <person name="Hall N."/>
            <person name="Watson M."/>
            <person name="Adriaenssens E.M."/>
            <person name="Foster-Nyarko E."/>
            <person name="Jarju S."/>
            <person name="Secka A."/>
            <person name="Antonio M."/>
            <person name="Oren A."/>
            <person name="Chaudhuri R.R."/>
            <person name="La Ragione R."/>
            <person name="Hildebrand F."/>
            <person name="Pallen M.J."/>
        </authorList>
    </citation>
    <scope>NUCLEOTIDE SEQUENCE</scope>
    <source>
        <strain evidence="13">4509</strain>
    </source>
</reference>
<keyword evidence="5" id="KW-0808">Transferase</keyword>
<evidence type="ECO:0000313" key="14">
    <source>
        <dbReference type="Proteomes" id="UP000824082"/>
    </source>
</evidence>
<dbReference type="GO" id="GO:0016036">
    <property type="term" value="P:cellular response to phosphate starvation"/>
    <property type="evidence" value="ECO:0007669"/>
    <property type="project" value="TreeGrafter"/>
</dbReference>
<dbReference type="InterPro" id="IPR005467">
    <property type="entry name" value="His_kinase_dom"/>
</dbReference>
<dbReference type="InterPro" id="IPR050351">
    <property type="entry name" value="BphY/WalK/GraS-like"/>
</dbReference>
<evidence type="ECO:0000256" key="11">
    <source>
        <dbReference type="SAM" id="Phobius"/>
    </source>
</evidence>
<evidence type="ECO:0000313" key="13">
    <source>
        <dbReference type="EMBL" id="HIU41045.1"/>
    </source>
</evidence>
<comment type="catalytic activity">
    <reaction evidence="1">
        <text>ATP + protein L-histidine = ADP + protein N-phospho-L-histidine.</text>
        <dbReference type="EC" id="2.7.13.3"/>
    </reaction>
</comment>
<dbReference type="InterPro" id="IPR003594">
    <property type="entry name" value="HATPase_dom"/>
</dbReference>
<evidence type="ECO:0000256" key="10">
    <source>
        <dbReference type="ARBA" id="ARBA00023136"/>
    </source>
</evidence>
<evidence type="ECO:0000256" key="7">
    <source>
        <dbReference type="ARBA" id="ARBA00022777"/>
    </source>
</evidence>
<comment type="caution">
    <text evidence="13">The sequence shown here is derived from an EMBL/GenBank/DDBJ whole genome shotgun (WGS) entry which is preliminary data.</text>
</comment>
<evidence type="ECO:0000256" key="1">
    <source>
        <dbReference type="ARBA" id="ARBA00000085"/>
    </source>
</evidence>
<dbReference type="AlphaFoldDB" id="A0A9D1INP9"/>
<dbReference type="GO" id="GO:0000155">
    <property type="term" value="F:phosphorelay sensor kinase activity"/>
    <property type="evidence" value="ECO:0007669"/>
    <property type="project" value="TreeGrafter"/>
</dbReference>
<dbReference type="PANTHER" id="PTHR45453:SF2">
    <property type="entry name" value="HISTIDINE KINASE"/>
    <property type="match status" value="1"/>
</dbReference>
<dbReference type="InterPro" id="IPR004358">
    <property type="entry name" value="Sig_transdc_His_kin-like_C"/>
</dbReference>
<organism evidence="13 14">
    <name type="scientific">Candidatus Egerieicola faecale</name>
    <dbReference type="NCBI Taxonomy" id="2840774"/>
    <lineage>
        <taxon>Bacteria</taxon>
        <taxon>Bacillati</taxon>
        <taxon>Bacillota</taxon>
        <taxon>Clostridia</taxon>
        <taxon>Eubacteriales</taxon>
        <taxon>Oscillospiraceae</taxon>
        <taxon>Oscillospiraceae incertae sedis</taxon>
        <taxon>Candidatus Egerieicola</taxon>
    </lineage>
</organism>
<dbReference type="PRINTS" id="PR00344">
    <property type="entry name" value="BCTRLSENSOR"/>
</dbReference>
<accession>A0A9D1INP9</accession>
<feature type="transmembrane region" description="Helical" evidence="11">
    <location>
        <begin position="37"/>
        <end position="58"/>
    </location>
</feature>
<evidence type="ECO:0000256" key="2">
    <source>
        <dbReference type="ARBA" id="ARBA00004651"/>
    </source>
</evidence>
<feature type="transmembrane region" description="Helical" evidence="11">
    <location>
        <begin position="12"/>
        <end position="31"/>
    </location>
</feature>
<keyword evidence="6 11" id="KW-0812">Transmembrane</keyword>
<sequence length="330" mass="37922">MKLLSYFRDRWKIMFLLAVCLGAYTVVLCLYRTDGEALEYGLLVAGLVILIGFLVDFLRYRRRFDNLKQAKAQLPYELDLPAPAGRKEREYQQLLQTLFAQYRQLDNAGQTARRETQDYYSLWVHQIKVPIAAMDLLLQTHPGPDTPALQGELFKVRRYVEMVLSYLRLESSTTDYLIRRYDLDKIIRQGVRKFASLFILSQVKLEFTPTNLSVLTDEKWLGFAMEQLLSNAVKYTKPGGTVKIYAKPEQVLVVEDTGIGIAPEDLPRIWDKGFTGLNGRMEQKSTGLGLYLCRRVLSNLGHSIQIFSQPGKGTRVEVELKPKELWVAEE</sequence>